<protein>
    <submittedName>
        <fullName evidence="2">Uncharacterized protein</fullName>
    </submittedName>
</protein>
<proteinExistence type="predicted"/>
<organism evidence="2 3">
    <name type="scientific">Paspalum notatum var. saurae</name>
    <dbReference type="NCBI Taxonomy" id="547442"/>
    <lineage>
        <taxon>Eukaryota</taxon>
        <taxon>Viridiplantae</taxon>
        <taxon>Streptophyta</taxon>
        <taxon>Embryophyta</taxon>
        <taxon>Tracheophyta</taxon>
        <taxon>Spermatophyta</taxon>
        <taxon>Magnoliopsida</taxon>
        <taxon>Liliopsida</taxon>
        <taxon>Poales</taxon>
        <taxon>Poaceae</taxon>
        <taxon>PACMAD clade</taxon>
        <taxon>Panicoideae</taxon>
        <taxon>Andropogonodae</taxon>
        <taxon>Paspaleae</taxon>
        <taxon>Paspalinae</taxon>
        <taxon>Paspalum</taxon>
    </lineage>
</organism>
<dbReference type="AlphaFoldDB" id="A0AAQ3UJZ6"/>
<sequence length="77" mass="8429">MKMRKTTPELGSDRLYSSTVYPGTIMKSKRLEFRHREIRVVSHEAGGALARGGEPGAARRAAEARRGEACDGSLARL</sequence>
<evidence type="ECO:0000256" key="1">
    <source>
        <dbReference type="SAM" id="MobiDB-lite"/>
    </source>
</evidence>
<name>A0AAQ3UJZ6_PASNO</name>
<accession>A0AAQ3UJZ6</accession>
<dbReference type="Proteomes" id="UP001341281">
    <property type="component" value="Chromosome 09"/>
</dbReference>
<keyword evidence="3" id="KW-1185">Reference proteome</keyword>
<evidence type="ECO:0000313" key="3">
    <source>
        <dbReference type="Proteomes" id="UP001341281"/>
    </source>
</evidence>
<feature type="compositionally biased region" description="Basic and acidic residues" evidence="1">
    <location>
        <begin position="60"/>
        <end position="69"/>
    </location>
</feature>
<evidence type="ECO:0000313" key="2">
    <source>
        <dbReference type="EMBL" id="WVZ93079.1"/>
    </source>
</evidence>
<reference evidence="2 3" key="1">
    <citation type="submission" date="2024-02" db="EMBL/GenBank/DDBJ databases">
        <title>High-quality chromosome-scale genome assembly of Pensacola bahiagrass (Paspalum notatum Flugge var. saurae).</title>
        <authorList>
            <person name="Vega J.M."/>
            <person name="Podio M."/>
            <person name="Orjuela J."/>
            <person name="Siena L.A."/>
            <person name="Pessino S.C."/>
            <person name="Combes M.C."/>
            <person name="Mariac C."/>
            <person name="Albertini E."/>
            <person name="Pupilli F."/>
            <person name="Ortiz J.P.A."/>
            <person name="Leblanc O."/>
        </authorList>
    </citation>
    <scope>NUCLEOTIDE SEQUENCE [LARGE SCALE GENOMIC DNA]</scope>
    <source>
        <strain evidence="2">R1</strain>
        <tissue evidence="2">Leaf</tissue>
    </source>
</reference>
<feature type="region of interest" description="Disordered" evidence="1">
    <location>
        <begin position="48"/>
        <end position="77"/>
    </location>
</feature>
<gene>
    <name evidence="2" type="ORF">U9M48_039092</name>
</gene>
<dbReference type="EMBL" id="CP144753">
    <property type="protein sequence ID" value="WVZ93079.1"/>
    <property type="molecule type" value="Genomic_DNA"/>
</dbReference>